<evidence type="ECO:0000313" key="2">
    <source>
        <dbReference type="Proteomes" id="UP001241758"/>
    </source>
</evidence>
<evidence type="ECO:0000313" key="1">
    <source>
        <dbReference type="EMBL" id="MDI6103628.1"/>
    </source>
</evidence>
<dbReference type="SUPFAM" id="SSF56112">
    <property type="entry name" value="Protein kinase-like (PK-like)"/>
    <property type="match status" value="1"/>
</dbReference>
<protein>
    <submittedName>
        <fullName evidence="1">Aminoglycoside phosphotransferase family protein</fullName>
    </submittedName>
</protein>
<organism evidence="1 2">
    <name type="scientific">Actinoplanes sandaracinus</name>
    <dbReference type="NCBI Taxonomy" id="3045177"/>
    <lineage>
        <taxon>Bacteria</taxon>
        <taxon>Bacillati</taxon>
        <taxon>Actinomycetota</taxon>
        <taxon>Actinomycetes</taxon>
        <taxon>Micromonosporales</taxon>
        <taxon>Micromonosporaceae</taxon>
        <taxon>Actinoplanes</taxon>
    </lineage>
</organism>
<name>A0ABT6WV66_9ACTN</name>
<keyword evidence="2" id="KW-1185">Reference proteome</keyword>
<comment type="caution">
    <text evidence="1">The sequence shown here is derived from an EMBL/GenBank/DDBJ whole genome shotgun (WGS) entry which is preliminary data.</text>
</comment>
<dbReference type="Pfam" id="PF04655">
    <property type="entry name" value="APH_6_hur"/>
    <property type="match status" value="1"/>
</dbReference>
<dbReference type="Proteomes" id="UP001241758">
    <property type="component" value="Unassembled WGS sequence"/>
</dbReference>
<dbReference type="InterPro" id="IPR006748">
    <property type="entry name" value="NH2Glyco/OHUrea_AB-resist_kin"/>
</dbReference>
<dbReference type="EMBL" id="JASCTH010000026">
    <property type="protein sequence ID" value="MDI6103628.1"/>
    <property type="molecule type" value="Genomic_DNA"/>
</dbReference>
<dbReference type="Gene3D" id="3.90.1200.10">
    <property type="match status" value="1"/>
</dbReference>
<dbReference type="RefSeq" id="WP_282764816.1">
    <property type="nucleotide sequence ID" value="NZ_JASCTH010000026.1"/>
</dbReference>
<sequence length="314" mass="34260">MLARLHFVVDIALSVAFTRNVKERWGDAGLKWLAGLPELTARLLRDWDLRLADPLPLSRNWVSRVHQADGTTAVLKLGVPETGHLADEATALECFDGRGAIAVLARDDARGVLLLEDARPGIQARSLVPRRDEEVTAALIGIIKRLHRPAPAGVELPRLSRRGASFARHLHRFPGEHMLPRHLVERAGSLFGELCATATGPVVLHGDLHHDNVLAAEREPWLAIDPHGVVGDPGYEIGAMLYNPDPAGADDTVLGLVEARMEQLADGLGMPPERVVAWGFVQAVLSEVWTFEGNGVMTGRPLRLARRLLPLLPD</sequence>
<dbReference type="InterPro" id="IPR011009">
    <property type="entry name" value="Kinase-like_dom_sf"/>
</dbReference>
<accession>A0ABT6WV66</accession>
<gene>
    <name evidence="1" type="ORF">QLQ12_33950</name>
</gene>
<reference evidence="1 2" key="1">
    <citation type="submission" date="2023-05" db="EMBL/GenBank/DDBJ databases">
        <title>Actinoplanes sp. NEAU-A12 genome sequencing.</title>
        <authorList>
            <person name="Wang Z.-S."/>
        </authorList>
    </citation>
    <scope>NUCLEOTIDE SEQUENCE [LARGE SCALE GENOMIC DNA]</scope>
    <source>
        <strain evidence="1 2">NEAU-A12</strain>
    </source>
</reference>
<proteinExistence type="predicted"/>